<evidence type="ECO:0000313" key="1">
    <source>
        <dbReference type="EMBL" id="KAJ1997560.1"/>
    </source>
</evidence>
<gene>
    <name evidence="1" type="ORF">H4R26_005789</name>
</gene>
<keyword evidence="2" id="KW-1185">Reference proteome</keyword>
<protein>
    <submittedName>
        <fullName evidence="1">Uncharacterized protein</fullName>
    </submittedName>
</protein>
<proteinExistence type="predicted"/>
<dbReference type="AlphaFoldDB" id="A0A9W8B816"/>
<dbReference type="EMBL" id="JANBQF010001292">
    <property type="protein sequence ID" value="KAJ1997560.1"/>
    <property type="molecule type" value="Genomic_DNA"/>
</dbReference>
<comment type="caution">
    <text evidence="1">The sequence shown here is derived from an EMBL/GenBank/DDBJ whole genome shotgun (WGS) entry which is preliminary data.</text>
</comment>
<name>A0A9W8B816_9FUNG</name>
<sequence>MPQEKDDGMLPLLLQVSPAEVSSTTAPTPLEMLSGDESDWGLPANNFEHELEESRLRIEKLAHGAVAKSALPSKPVAANNRYKPLADAPQGLRFGNHEYASATISPLTDASAFLGVSDAAPASALLPITVAEQVSQTTRLDGLEKDVARMRQGLADMAGLRRDLDEIISLLRGQQTARS</sequence>
<accession>A0A9W8B816</accession>
<reference evidence="1" key="1">
    <citation type="submission" date="2022-07" db="EMBL/GenBank/DDBJ databases">
        <title>Phylogenomic reconstructions and comparative analyses of Kickxellomycotina fungi.</title>
        <authorList>
            <person name="Reynolds N.K."/>
            <person name="Stajich J.E."/>
            <person name="Barry K."/>
            <person name="Grigoriev I.V."/>
            <person name="Crous P."/>
            <person name="Smith M.E."/>
        </authorList>
    </citation>
    <scope>NUCLEOTIDE SEQUENCE</scope>
    <source>
        <strain evidence="1">IMI 214461</strain>
    </source>
</reference>
<organism evidence="1 2">
    <name type="scientific">Coemansia thaxteri</name>
    <dbReference type="NCBI Taxonomy" id="2663907"/>
    <lineage>
        <taxon>Eukaryota</taxon>
        <taxon>Fungi</taxon>
        <taxon>Fungi incertae sedis</taxon>
        <taxon>Zoopagomycota</taxon>
        <taxon>Kickxellomycotina</taxon>
        <taxon>Kickxellomycetes</taxon>
        <taxon>Kickxellales</taxon>
        <taxon>Kickxellaceae</taxon>
        <taxon>Coemansia</taxon>
    </lineage>
</organism>
<evidence type="ECO:0000313" key="2">
    <source>
        <dbReference type="Proteomes" id="UP001150907"/>
    </source>
</evidence>
<dbReference type="Proteomes" id="UP001150907">
    <property type="component" value="Unassembled WGS sequence"/>
</dbReference>